<keyword evidence="4" id="KW-0949">S-adenosyl-L-methionine</keyword>
<organism evidence="5 6">
    <name type="scientific">Croceitalea marina</name>
    <dbReference type="NCBI Taxonomy" id="1775166"/>
    <lineage>
        <taxon>Bacteria</taxon>
        <taxon>Pseudomonadati</taxon>
        <taxon>Bacteroidota</taxon>
        <taxon>Flavobacteriia</taxon>
        <taxon>Flavobacteriales</taxon>
        <taxon>Flavobacteriaceae</taxon>
        <taxon>Croceitalea</taxon>
    </lineage>
</organism>
<sequence length="201" mass="23557">MLSTKEEKYWSQRYQEERTGWNIGYPSTPLKSYIDQLADKYIKILIPGAGNAYEAEYLWQQGFTNVFVMDISSIPLKAFQKRNPDFPSQQLLQEDFFNHKNLYDLILEQTFFCSFIPTAENRFAYAKHMNTLLKRSGKLVGLWFDIPLTGNMEKRPFGGDKELYLKYLAKHLEVKTFEKCYNSIAPRQGNELFGIFTKNQA</sequence>
<dbReference type="Gene3D" id="3.40.50.150">
    <property type="entry name" value="Vaccinia Virus protein VP39"/>
    <property type="match status" value="1"/>
</dbReference>
<dbReference type="InterPro" id="IPR029063">
    <property type="entry name" value="SAM-dependent_MTases_sf"/>
</dbReference>
<dbReference type="Proteomes" id="UP001597526">
    <property type="component" value="Unassembled WGS sequence"/>
</dbReference>
<dbReference type="PANTHER" id="PTHR32183">
    <property type="match status" value="1"/>
</dbReference>
<dbReference type="GO" id="GO:0008168">
    <property type="term" value="F:methyltransferase activity"/>
    <property type="evidence" value="ECO:0007669"/>
    <property type="project" value="UniProtKB-KW"/>
</dbReference>
<dbReference type="SUPFAM" id="SSF53335">
    <property type="entry name" value="S-adenosyl-L-methionine-dependent methyltransferases"/>
    <property type="match status" value="1"/>
</dbReference>
<dbReference type="InterPro" id="IPR008854">
    <property type="entry name" value="TPMT"/>
</dbReference>
<protein>
    <submittedName>
        <fullName evidence="5">Methyltransferase domain-containing protein</fullName>
    </submittedName>
</protein>
<evidence type="ECO:0000313" key="6">
    <source>
        <dbReference type="Proteomes" id="UP001597526"/>
    </source>
</evidence>
<evidence type="ECO:0000256" key="2">
    <source>
        <dbReference type="ARBA" id="ARBA00022603"/>
    </source>
</evidence>
<keyword evidence="3" id="KW-0808">Transferase</keyword>
<reference evidence="6" key="1">
    <citation type="journal article" date="2019" name="Int. J. Syst. Evol. Microbiol.">
        <title>The Global Catalogue of Microorganisms (GCM) 10K type strain sequencing project: providing services to taxonomists for standard genome sequencing and annotation.</title>
        <authorList>
            <consortium name="The Broad Institute Genomics Platform"/>
            <consortium name="The Broad Institute Genome Sequencing Center for Infectious Disease"/>
            <person name="Wu L."/>
            <person name="Ma J."/>
        </authorList>
    </citation>
    <scope>NUCLEOTIDE SEQUENCE [LARGE SCALE GENOMIC DNA]</scope>
    <source>
        <strain evidence="6">KCTC 52368</strain>
    </source>
</reference>
<name>A0ABW5MUP6_9FLAO</name>
<keyword evidence="1" id="KW-0597">Phosphoprotein</keyword>
<evidence type="ECO:0000256" key="4">
    <source>
        <dbReference type="ARBA" id="ARBA00022691"/>
    </source>
</evidence>
<proteinExistence type="predicted"/>
<dbReference type="EMBL" id="JBHULB010000008">
    <property type="protein sequence ID" value="MFD2586977.1"/>
    <property type="molecule type" value="Genomic_DNA"/>
</dbReference>
<evidence type="ECO:0000256" key="3">
    <source>
        <dbReference type="ARBA" id="ARBA00022679"/>
    </source>
</evidence>
<dbReference type="PANTHER" id="PTHR32183:SF6">
    <property type="entry name" value="CYSTEINE SULFINATE DESULFINASE_CYSTEINE DESULFURASE AND RELATED ENZYMES"/>
    <property type="match status" value="1"/>
</dbReference>
<dbReference type="Pfam" id="PF05724">
    <property type="entry name" value="TPMT"/>
    <property type="match status" value="1"/>
</dbReference>
<accession>A0ABW5MUP6</accession>
<evidence type="ECO:0000313" key="5">
    <source>
        <dbReference type="EMBL" id="MFD2586977.1"/>
    </source>
</evidence>
<keyword evidence="2 5" id="KW-0489">Methyltransferase</keyword>
<dbReference type="RefSeq" id="WP_377766618.1">
    <property type="nucleotide sequence ID" value="NZ_JBHULB010000008.1"/>
</dbReference>
<evidence type="ECO:0000256" key="1">
    <source>
        <dbReference type="ARBA" id="ARBA00022553"/>
    </source>
</evidence>
<gene>
    <name evidence="5" type="ORF">ACFSQJ_08545</name>
</gene>
<keyword evidence="6" id="KW-1185">Reference proteome</keyword>
<dbReference type="GO" id="GO:0032259">
    <property type="term" value="P:methylation"/>
    <property type="evidence" value="ECO:0007669"/>
    <property type="project" value="UniProtKB-KW"/>
</dbReference>
<dbReference type="PROSITE" id="PS51585">
    <property type="entry name" value="SAM_MT_TPMT"/>
    <property type="match status" value="1"/>
</dbReference>
<comment type="caution">
    <text evidence="5">The sequence shown here is derived from an EMBL/GenBank/DDBJ whole genome shotgun (WGS) entry which is preliminary data.</text>
</comment>